<dbReference type="OrthoDB" id="182870at2"/>
<dbReference type="Gene3D" id="2.60.120.260">
    <property type="entry name" value="Galactose-binding domain-like"/>
    <property type="match status" value="1"/>
</dbReference>
<comment type="caution">
    <text evidence="2">The sequence shown here is derived from an EMBL/GenBank/DDBJ whole genome shotgun (WGS) entry which is preliminary data.</text>
</comment>
<evidence type="ECO:0000313" key="3">
    <source>
        <dbReference type="Proteomes" id="UP000033448"/>
    </source>
</evidence>
<evidence type="ECO:0008006" key="4">
    <source>
        <dbReference type="Google" id="ProtNLM"/>
    </source>
</evidence>
<dbReference type="CDD" id="cd15482">
    <property type="entry name" value="Sialidase_non-viral"/>
    <property type="match status" value="1"/>
</dbReference>
<dbReference type="PATRIC" id="fig|582680.7.peg.2333"/>
<dbReference type="SUPFAM" id="SSF50939">
    <property type="entry name" value="Sialidases"/>
    <property type="match status" value="1"/>
</dbReference>
<dbReference type="InterPro" id="IPR008979">
    <property type="entry name" value="Galactose-bd-like_sf"/>
</dbReference>
<keyword evidence="1" id="KW-0732">Signal</keyword>
<dbReference type="SUPFAM" id="SSF49785">
    <property type="entry name" value="Galactose-binding domain-like"/>
    <property type="match status" value="1"/>
</dbReference>
<evidence type="ECO:0000256" key="1">
    <source>
        <dbReference type="SAM" id="SignalP"/>
    </source>
</evidence>
<feature type="chain" id="PRO_5038419144" description="F5/8 type C domain-containing protein" evidence="1">
    <location>
        <begin position="22"/>
        <end position="602"/>
    </location>
</feature>
<dbReference type="InterPro" id="IPR036278">
    <property type="entry name" value="Sialidase_sf"/>
</dbReference>
<accession>A0A0F0KM79</accession>
<proteinExistence type="predicted"/>
<gene>
    <name evidence="2" type="ORF">RL72_02285</name>
</gene>
<sequence>MTPRTWAGVAAAAAVTLSVLAAPAAGADPASPSLETVPVTVDASNQSGWWNPLAVVGGTTYFAYNVTANTGRHQVHLAARAADGAWTTGCLRTSAGACADFLDDNGHNQPSIVVDGSGQIHAFVSMHHEPWHYFRSTVAGDVTSLVDVSAEMPDQGAAISYPVTAPGANGDAWLMVRVGADPQGRRDGVLYHYTPATGTWTREAVIASAVGYSFYADDLTVDDSGRVHILWEWGPWPAGPYRHLGSYVVYDPATKVFRDVAGTALTAPVRPTDPGATVWRTFAPGETVNTVSPDAPAVQTAKMAIAGGQLVGVSYRYAEQGSTAFDVHWATWSGTGWTDQTLIDTHALGGGIDTIAAVDATRSGSETRVYAVLSMPDCGTARSQVVMLSSTGSAWSATAIGAPVSGQQRLRAATAADGGDVLYLSAPEKGTLTYGRVPRTGTTSTATVADVVAGIRGDSGGQNLARTGTATATSQLRADTGPERAIDGVCTDASRWISSTTDAHPVYTVAWAQAQPLELVRVRSGYSVGDPALSVLRDFRVEVRTAAGWTPIGSFTGNTATTVTANAGGATADAVRLVIQTPSASTTNVARVYEVEAIAATP</sequence>
<evidence type="ECO:0000313" key="2">
    <source>
        <dbReference type="EMBL" id="KJL21978.1"/>
    </source>
</evidence>
<dbReference type="AlphaFoldDB" id="A0A0F0KM79"/>
<feature type="signal peptide" evidence="1">
    <location>
        <begin position="1"/>
        <end position="21"/>
    </location>
</feature>
<keyword evidence="3" id="KW-1185">Reference proteome</keyword>
<reference evidence="2 3" key="1">
    <citation type="submission" date="2015-02" db="EMBL/GenBank/DDBJ databases">
        <title>Draft genome sequences of ten Microbacterium spp. with emphasis on heavy metal contaminated environments.</title>
        <authorList>
            <person name="Corretto E."/>
        </authorList>
    </citation>
    <scope>NUCLEOTIDE SEQUENCE [LARGE SCALE GENOMIC DNA]</scope>
    <source>
        <strain evidence="2 3">DSM 23848</strain>
    </source>
</reference>
<dbReference type="Pfam" id="PF15892">
    <property type="entry name" value="BNR_4"/>
    <property type="match status" value="1"/>
</dbReference>
<protein>
    <recommendedName>
        <fullName evidence="4">F5/8 type C domain-containing protein</fullName>
    </recommendedName>
</protein>
<name>A0A0F0KM79_9MICO</name>
<dbReference type="EMBL" id="JYIT01000079">
    <property type="protein sequence ID" value="KJL21978.1"/>
    <property type="molecule type" value="Genomic_DNA"/>
</dbReference>
<organism evidence="2 3">
    <name type="scientific">Microbacterium azadirachtae</name>
    <dbReference type="NCBI Taxonomy" id="582680"/>
    <lineage>
        <taxon>Bacteria</taxon>
        <taxon>Bacillati</taxon>
        <taxon>Actinomycetota</taxon>
        <taxon>Actinomycetes</taxon>
        <taxon>Micrococcales</taxon>
        <taxon>Microbacteriaceae</taxon>
        <taxon>Microbacterium</taxon>
    </lineage>
</organism>
<dbReference type="RefSeq" id="WP_045250963.1">
    <property type="nucleotide sequence ID" value="NZ_JYIT01000079.1"/>
</dbReference>
<dbReference type="Proteomes" id="UP000033448">
    <property type="component" value="Unassembled WGS sequence"/>
</dbReference>